<proteinExistence type="predicted"/>
<dbReference type="Proteomes" id="UP000647017">
    <property type="component" value="Unassembled WGS sequence"/>
</dbReference>
<gene>
    <name evidence="2" type="ORF">Van01_55820</name>
</gene>
<accession>A0ABQ4I396</accession>
<evidence type="ECO:0000313" key="3">
    <source>
        <dbReference type="Proteomes" id="UP000647017"/>
    </source>
</evidence>
<evidence type="ECO:0008006" key="4">
    <source>
        <dbReference type="Google" id="ProtNLM"/>
    </source>
</evidence>
<evidence type="ECO:0000313" key="2">
    <source>
        <dbReference type="EMBL" id="GIJ12368.1"/>
    </source>
</evidence>
<name>A0ABQ4I396_9ACTN</name>
<organism evidence="2 3">
    <name type="scientific">Micromonospora andamanensis</name>
    <dbReference type="NCBI Taxonomy" id="1287068"/>
    <lineage>
        <taxon>Bacteria</taxon>
        <taxon>Bacillati</taxon>
        <taxon>Actinomycetota</taxon>
        <taxon>Actinomycetes</taxon>
        <taxon>Micromonosporales</taxon>
        <taxon>Micromonosporaceae</taxon>
        <taxon>Micromonospora</taxon>
    </lineage>
</organism>
<comment type="caution">
    <text evidence="2">The sequence shown here is derived from an EMBL/GenBank/DDBJ whole genome shotgun (WGS) entry which is preliminary data.</text>
</comment>
<protein>
    <recommendedName>
        <fullName evidence="4">Copper chaperone PCu(A)C</fullName>
    </recommendedName>
</protein>
<dbReference type="EMBL" id="BOOZ01000050">
    <property type="protein sequence ID" value="GIJ12368.1"/>
    <property type="molecule type" value="Genomic_DNA"/>
</dbReference>
<feature type="region of interest" description="Disordered" evidence="1">
    <location>
        <begin position="1"/>
        <end position="23"/>
    </location>
</feature>
<feature type="compositionally biased region" description="Basic and acidic residues" evidence="1">
    <location>
        <begin position="1"/>
        <end position="16"/>
    </location>
</feature>
<keyword evidence="3" id="KW-1185">Reference proteome</keyword>
<sequence length="194" mass="20232">MSAEREVIDLDGHDRQPTAAGRAAPDRLLSRRQMTVRLVAAFVVGAVLGGLGVSELRDSREERERHASVALVAVPLSMSGGGSDVSGVLQLDGQLAVTNAGQAPITVRAATGQGPGAQVRDTGASRLLGPGDTGPIDVELRFECATAFDSGLLPMRFSVETDDRQVIEIDYPVALGGGVWQVRAEQACARTSVG</sequence>
<evidence type="ECO:0000256" key="1">
    <source>
        <dbReference type="SAM" id="MobiDB-lite"/>
    </source>
</evidence>
<reference evidence="2 3" key="1">
    <citation type="submission" date="2021-01" db="EMBL/GenBank/DDBJ databases">
        <title>Whole genome shotgun sequence of Verrucosispora andamanensis NBRC 109075.</title>
        <authorList>
            <person name="Komaki H."/>
            <person name="Tamura T."/>
        </authorList>
    </citation>
    <scope>NUCLEOTIDE SEQUENCE [LARGE SCALE GENOMIC DNA]</scope>
    <source>
        <strain evidence="2 3">NBRC 109075</strain>
    </source>
</reference>